<gene>
    <name evidence="1" type="ORF">LCGC14_1629320</name>
</gene>
<name>A0A0F9I377_9ZZZZ</name>
<organism evidence="1">
    <name type="scientific">marine sediment metagenome</name>
    <dbReference type="NCBI Taxonomy" id="412755"/>
    <lineage>
        <taxon>unclassified sequences</taxon>
        <taxon>metagenomes</taxon>
        <taxon>ecological metagenomes</taxon>
    </lineage>
</organism>
<feature type="non-terminal residue" evidence="1">
    <location>
        <position position="99"/>
    </location>
</feature>
<accession>A0A0F9I377</accession>
<comment type="caution">
    <text evidence="1">The sequence shown here is derived from an EMBL/GenBank/DDBJ whole genome shotgun (WGS) entry which is preliminary data.</text>
</comment>
<evidence type="ECO:0008006" key="2">
    <source>
        <dbReference type="Google" id="ProtNLM"/>
    </source>
</evidence>
<reference evidence="1" key="1">
    <citation type="journal article" date="2015" name="Nature">
        <title>Complex archaea that bridge the gap between prokaryotes and eukaryotes.</title>
        <authorList>
            <person name="Spang A."/>
            <person name="Saw J.H."/>
            <person name="Jorgensen S.L."/>
            <person name="Zaremba-Niedzwiedzka K."/>
            <person name="Martijn J."/>
            <person name="Lind A.E."/>
            <person name="van Eijk R."/>
            <person name="Schleper C."/>
            <person name="Guy L."/>
            <person name="Ettema T.J."/>
        </authorList>
    </citation>
    <scope>NUCLEOTIDE SEQUENCE</scope>
</reference>
<evidence type="ECO:0000313" key="1">
    <source>
        <dbReference type="EMBL" id="KKM22041.1"/>
    </source>
</evidence>
<sequence>MAELILYIGNSGTGKSTALRNLPPEDTIILTPNGKSLPFPGGRKFIRGENFFINNNLIGGSKTPKNELEKLDLKEFIEQVANNTKRKYLVIEDFTHFVS</sequence>
<proteinExistence type="predicted"/>
<dbReference type="AlphaFoldDB" id="A0A0F9I377"/>
<protein>
    <recommendedName>
        <fullName evidence="2">Zona occludens toxin N-terminal domain-containing protein</fullName>
    </recommendedName>
</protein>
<dbReference type="EMBL" id="LAZR01013420">
    <property type="protein sequence ID" value="KKM22041.1"/>
    <property type="molecule type" value="Genomic_DNA"/>
</dbReference>